<evidence type="ECO:0000313" key="1">
    <source>
        <dbReference type="EMBL" id="KAE8391857.1"/>
    </source>
</evidence>
<dbReference type="Proteomes" id="UP000326877">
    <property type="component" value="Unassembled WGS sequence"/>
</dbReference>
<sequence length="95" mass="10130">MAFRCVVSDSGVLHNLHGLVVASIALITYVDDNHILSSLTHSRGHGHGGIGLVFFSTYYVCIFDITEVSGPCRRLGVCWRNAVSGDACHGPLSTA</sequence>
<proteinExistence type="predicted"/>
<organism evidence="1">
    <name type="scientific">Petromyces alliaceus</name>
    <name type="common">Aspergillus alliaceus</name>
    <dbReference type="NCBI Taxonomy" id="209559"/>
    <lineage>
        <taxon>Eukaryota</taxon>
        <taxon>Fungi</taxon>
        <taxon>Dikarya</taxon>
        <taxon>Ascomycota</taxon>
        <taxon>Pezizomycotina</taxon>
        <taxon>Eurotiomycetes</taxon>
        <taxon>Eurotiomycetidae</taxon>
        <taxon>Eurotiales</taxon>
        <taxon>Aspergillaceae</taxon>
        <taxon>Aspergillus</taxon>
        <taxon>Aspergillus subgen. Circumdati</taxon>
    </lineage>
</organism>
<reference evidence="1" key="1">
    <citation type="submission" date="2019-04" db="EMBL/GenBank/DDBJ databases">
        <title>Friends and foes A comparative genomics studyof 23 Aspergillus species from section Flavi.</title>
        <authorList>
            <consortium name="DOE Joint Genome Institute"/>
            <person name="Kjaerbolling I."/>
            <person name="Vesth T."/>
            <person name="Frisvad J.C."/>
            <person name="Nybo J.L."/>
            <person name="Theobald S."/>
            <person name="Kildgaard S."/>
            <person name="Isbrandt T."/>
            <person name="Kuo A."/>
            <person name="Sato A."/>
            <person name="Lyhne E.K."/>
            <person name="Kogle M.E."/>
            <person name="Wiebenga A."/>
            <person name="Kun R.S."/>
            <person name="Lubbers R.J."/>
            <person name="Makela M.R."/>
            <person name="Barry K."/>
            <person name="Chovatia M."/>
            <person name="Clum A."/>
            <person name="Daum C."/>
            <person name="Haridas S."/>
            <person name="He G."/>
            <person name="LaButti K."/>
            <person name="Lipzen A."/>
            <person name="Mondo S."/>
            <person name="Riley R."/>
            <person name="Salamov A."/>
            <person name="Simmons B.A."/>
            <person name="Magnuson J.K."/>
            <person name="Henrissat B."/>
            <person name="Mortensen U.H."/>
            <person name="Larsen T.O."/>
            <person name="Devries R.P."/>
            <person name="Grigoriev I.V."/>
            <person name="Machida M."/>
            <person name="Baker S.E."/>
            <person name="Andersen M.R."/>
        </authorList>
    </citation>
    <scope>NUCLEOTIDE SEQUENCE [LARGE SCALE GENOMIC DNA]</scope>
    <source>
        <strain evidence="1">IBT 14317</strain>
    </source>
</reference>
<dbReference type="AlphaFoldDB" id="A0A5N7CDC6"/>
<name>A0A5N7CDC6_PETAA</name>
<protein>
    <submittedName>
        <fullName evidence="1">Uncharacterized protein</fullName>
    </submittedName>
</protein>
<gene>
    <name evidence="1" type="ORF">BDV23DRAFT_64656</name>
</gene>
<dbReference type="EMBL" id="ML735242">
    <property type="protein sequence ID" value="KAE8391857.1"/>
    <property type="molecule type" value="Genomic_DNA"/>
</dbReference>
<accession>A0A5N7CDC6</accession>